<dbReference type="InterPro" id="IPR025977">
    <property type="entry name" value="Cnd3_C"/>
</dbReference>
<evidence type="ECO:0000256" key="5">
    <source>
        <dbReference type="ARBA" id="ARBA00022776"/>
    </source>
</evidence>
<dbReference type="Pfam" id="PF12719">
    <property type="entry name" value="Cnd3"/>
    <property type="match status" value="1"/>
</dbReference>
<keyword evidence="8" id="KW-0175">Coiled coil</keyword>
<evidence type="ECO:0000256" key="6">
    <source>
        <dbReference type="ARBA" id="ARBA00023067"/>
    </source>
</evidence>
<dbReference type="KEGG" id="nlo:107216908"/>
<keyword evidence="11" id="KW-1185">Reference proteome</keyword>
<name>A0A6J0B3Q9_NEOLC</name>
<comment type="similarity">
    <text evidence="2">Belongs to the CND3 (condensin subunit 3) family.</text>
</comment>
<dbReference type="SUPFAM" id="SSF48371">
    <property type="entry name" value="ARM repeat"/>
    <property type="match status" value="1"/>
</dbReference>
<gene>
    <name evidence="12" type="primary">LOC107216908</name>
</gene>
<dbReference type="GO" id="GO:0051301">
    <property type="term" value="P:cell division"/>
    <property type="evidence" value="ECO:0007669"/>
    <property type="project" value="UniProtKB-KW"/>
</dbReference>
<evidence type="ECO:0000256" key="1">
    <source>
        <dbReference type="ARBA" id="ARBA00004286"/>
    </source>
</evidence>
<evidence type="ECO:0000259" key="10">
    <source>
        <dbReference type="Pfam" id="PF12719"/>
    </source>
</evidence>
<dbReference type="InterPro" id="IPR027165">
    <property type="entry name" value="CND3"/>
</dbReference>
<evidence type="ECO:0000256" key="4">
    <source>
        <dbReference type="ARBA" id="ARBA00022618"/>
    </source>
</evidence>
<dbReference type="GO" id="GO:0005737">
    <property type="term" value="C:cytoplasm"/>
    <property type="evidence" value="ECO:0007669"/>
    <property type="project" value="TreeGrafter"/>
</dbReference>
<evidence type="ECO:0000256" key="7">
    <source>
        <dbReference type="ARBA" id="ARBA00023306"/>
    </source>
</evidence>
<dbReference type="RefSeq" id="XP_015509729.2">
    <property type="nucleotide sequence ID" value="XM_015654243.2"/>
</dbReference>
<dbReference type="InterPro" id="IPR011989">
    <property type="entry name" value="ARM-like"/>
</dbReference>
<organism evidence="12">
    <name type="scientific">Neodiprion lecontei</name>
    <name type="common">Redheaded pine sawfly</name>
    <dbReference type="NCBI Taxonomy" id="441921"/>
    <lineage>
        <taxon>Eukaryota</taxon>
        <taxon>Metazoa</taxon>
        <taxon>Ecdysozoa</taxon>
        <taxon>Arthropoda</taxon>
        <taxon>Hexapoda</taxon>
        <taxon>Insecta</taxon>
        <taxon>Pterygota</taxon>
        <taxon>Neoptera</taxon>
        <taxon>Endopterygota</taxon>
        <taxon>Hymenoptera</taxon>
        <taxon>Tenthredinoidea</taxon>
        <taxon>Diprionidae</taxon>
        <taxon>Diprioninae</taxon>
        <taxon>Neodiprion</taxon>
    </lineage>
</organism>
<dbReference type="Gene3D" id="1.25.10.10">
    <property type="entry name" value="Leucine-rich Repeat Variant"/>
    <property type="match status" value="1"/>
</dbReference>
<evidence type="ECO:0000256" key="8">
    <source>
        <dbReference type="SAM" id="Coils"/>
    </source>
</evidence>
<dbReference type="InterPro" id="IPR016024">
    <property type="entry name" value="ARM-type_fold"/>
</dbReference>
<evidence type="ECO:0000256" key="2">
    <source>
        <dbReference type="ARBA" id="ARBA00006533"/>
    </source>
</evidence>
<dbReference type="PANTHER" id="PTHR14418">
    <property type="entry name" value="CONDENSIN COMPLEX SUBUNIT 3-RELATED"/>
    <property type="match status" value="1"/>
</dbReference>
<dbReference type="GO" id="GO:0007076">
    <property type="term" value="P:mitotic chromosome condensation"/>
    <property type="evidence" value="ECO:0007669"/>
    <property type="project" value="InterPro"/>
</dbReference>
<evidence type="ECO:0000313" key="12">
    <source>
        <dbReference type="RefSeq" id="XP_015509729.2"/>
    </source>
</evidence>
<dbReference type="GO" id="GO:0000793">
    <property type="term" value="C:condensed chromosome"/>
    <property type="evidence" value="ECO:0007669"/>
    <property type="project" value="TreeGrafter"/>
</dbReference>
<evidence type="ECO:0000256" key="3">
    <source>
        <dbReference type="ARBA" id="ARBA00022454"/>
    </source>
</evidence>
<reference evidence="12" key="1">
    <citation type="submission" date="2025-08" db="UniProtKB">
        <authorList>
            <consortium name="RefSeq"/>
        </authorList>
    </citation>
    <scope>IDENTIFICATION</scope>
    <source>
        <tissue evidence="12">Thorax and Abdomen</tissue>
    </source>
</reference>
<dbReference type="InParanoid" id="A0A6J0B3Q9"/>
<dbReference type="GeneID" id="107216908"/>
<accession>A0A6J0B3Q9</accession>
<dbReference type="Proteomes" id="UP000829291">
    <property type="component" value="Chromosome 7"/>
</dbReference>
<keyword evidence="7" id="KW-0131">Cell cycle</keyword>
<dbReference type="PANTHER" id="PTHR14418:SF5">
    <property type="entry name" value="CONDENSIN COMPLEX SUBUNIT 3"/>
    <property type="match status" value="1"/>
</dbReference>
<keyword evidence="4" id="KW-0132">Cell division</keyword>
<proteinExistence type="inferred from homology"/>
<sequence length="932" mass="107348">MVYRLCQKMAGMLVQMQEAFTQVQYSRRVHPEFMSKLKKLYQKMSEKDFTRAFISCLLIPLGEGEHHPRIENVLIFAAKFAVSVESFNHETEEEELCPFMNSLFEFLLDNHDVGDAALRFRMCYFMNMLLNSMGDNAFIDDLLCDRITTCMTERLLDKVPKIRAQAILALHRLQDPSDEHCPVIKAFIFHLNKDPQAEVRRAVLLTMGKNKQTLAAALRRTRDINDGVRKLAFQFLTKITVRSLTIEQREKLLSDGLRDRSEKVSKYVKMQLLPTWLEHYEGDFIKLLRALDAENALEISILMLDVLLKLTPVRNIIQHVPVDLDTKLIPFEKLTSESVIYWRCVITHLQREGCQDEIDKILPELSKFCEYIRDFMNLMKHDQRETWEQNTLRFILLQLFEITKICDLHDEVGRENLKELIVDTLKSDHDSEALIDSIVQQCVAIVPDTESRLNLLANVISELRMPLTTEVVPLTEAEKHEKDMKKAKLKVELLQVQEYQYVAIQSKNFLRAEELKTKIEFLKAAIEDLGTDQVVEEVREEYEMKSDKKTLTKCLQIMFSMTQSVKTLCPMLRSLLMDMVLPNLDHSVCSVIIGALKATTVCCLLDEDLAKKYIPVFFLQFSVENDDIWLAALKGIFDLLVLYGLERLGMAPDPETPEDTGQANKSRSNRTVRLYSQSEDTDTLLSTPRPSLNCENRNIINILTGLLDNANRDLRTIAVEGLCKLLLHRRISSPSLVARLIILWHNPVTDNDSYLRQCLSYFFNHFGAVVPDSQEMLERSFLVTLKMLANAPDTSPLHEIEPLKVAQLILHLTKTEAQDRLLGYCAHNNLALAIIAEALNSDSCIDPKLLIRSLRYLHIHLEDDSMRKCLQESVKRLSEQVEPSEKRITNTLSHFKRNLDNQTKFGAENGPITEEELMIEEEPMIEEELDAC</sequence>
<dbReference type="OrthoDB" id="27187at2759"/>
<dbReference type="GO" id="GO:0000796">
    <property type="term" value="C:condensin complex"/>
    <property type="evidence" value="ECO:0007669"/>
    <property type="project" value="InterPro"/>
</dbReference>
<comment type="subcellular location">
    <subcellularLocation>
        <location evidence="1">Chromosome</location>
    </subcellularLocation>
</comment>
<feature type="compositionally biased region" description="Polar residues" evidence="9">
    <location>
        <begin position="659"/>
        <end position="687"/>
    </location>
</feature>
<evidence type="ECO:0000313" key="11">
    <source>
        <dbReference type="Proteomes" id="UP000829291"/>
    </source>
</evidence>
<keyword evidence="3" id="KW-0158">Chromosome</keyword>
<feature type="region of interest" description="Disordered" evidence="9">
    <location>
        <begin position="653"/>
        <end position="687"/>
    </location>
</feature>
<dbReference type="AlphaFoldDB" id="A0A6J0B3Q9"/>
<dbReference type="FunCoup" id="A0A6J0B3Q9">
    <property type="interactions" value="545"/>
</dbReference>
<keyword evidence="6" id="KW-0226">DNA condensation</keyword>
<feature type="domain" description="Nuclear condensin complex subunit 3 C-terminal" evidence="10">
    <location>
        <begin position="553"/>
        <end position="859"/>
    </location>
</feature>
<evidence type="ECO:0000256" key="9">
    <source>
        <dbReference type="SAM" id="MobiDB-lite"/>
    </source>
</evidence>
<keyword evidence="5" id="KW-0498">Mitosis</keyword>
<feature type="coiled-coil region" evidence="8">
    <location>
        <begin position="477"/>
        <end position="532"/>
    </location>
</feature>
<protein>
    <submittedName>
        <fullName evidence="12">Condensin complex subunit 3</fullName>
    </submittedName>
</protein>